<protein>
    <submittedName>
        <fullName evidence="8">Sas10 C-terminal domain-containing protein</fullName>
    </submittedName>
</protein>
<reference evidence="8" key="1">
    <citation type="submission" date="2023-06" db="EMBL/GenBank/DDBJ databases">
        <title>Genome-scale phylogeny and comparative genomics of the fungal order Sordariales.</title>
        <authorList>
            <consortium name="Lawrence Berkeley National Laboratory"/>
            <person name="Hensen N."/>
            <person name="Bonometti L."/>
            <person name="Westerberg I."/>
            <person name="Brannstrom I.O."/>
            <person name="Guillou S."/>
            <person name="Cros-Aarteil S."/>
            <person name="Calhoun S."/>
            <person name="Haridas S."/>
            <person name="Kuo A."/>
            <person name="Mondo S."/>
            <person name="Pangilinan J."/>
            <person name="Riley R."/>
            <person name="Labutti K."/>
            <person name="Andreopoulos B."/>
            <person name="Lipzen A."/>
            <person name="Chen C."/>
            <person name="Yanf M."/>
            <person name="Daum C."/>
            <person name="Ng V."/>
            <person name="Clum A."/>
            <person name="Steindorff A."/>
            <person name="Ohm R."/>
            <person name="Martin F."/>
            <person name="Silar P."/>
            <person name="Natvig D."/>
            <person name="Lalanne C."/>
            <person name="Gautier V."/>
            <person name="Ament-Velasquez S.L."/>
            <person name="Kruys A."/>
            <person name="Hutchinson M.I."/>
            <person name="Powell A.J."/>
            <person name="Barry K."/>
            <person name="Miller A.N."/>
            <person name="Grigoriev I.V."/>
            <person name="Debuchy R."/>
            <person name="Gladieux P."/>
            <person name="Thoren M.H."/>
            <person name="Johannesson H."/>
        </authorList>
    </citation>
    <scope>NUCLEOTIDE SEQUENCE</scope>
    <source>
        <strain evidence="8">PSN4</strain>
    </source>
</reference>
<evidence type="ECO:0000256" key="4">
    <source>
        <dbReference type="ARBA" id="ARBA00023242"/>
    </source>
</evidence>
<accession>A0AAJ0BD80</accession>
<evidence type="ECO:0000313" key="9">
    <source>
        <dbReference type="Proteomes" id="UP001239445"/>
    </source>
</evidence>
<keyword evidence="3" id="KW-0597">Phosphoprotein</keyword>
<comment type="caution">
    <text evidence="8">The sequence shown here is derived from an EMBL/GenBank/DDBJ whole genome shotgun (WGS) entry which is preliminary data.</text>
</comment>
<evidence type="ECO:0000256" key="5">
    <source>
        <dbReference type="SAM" id="Coils"/>
    </source>
</evidence>
<feature type="compositionally biased region" description="Basic and acidic residues" evidence="6">
    <location>
        <begin position="455"/>
        <end position="485"/>
    </location>
</feature>
<dbReference type="GO" id="GO:0032040">
    <property type="term" value="C:small-subunit processome"/>
    <property type="evidence" value="ECO:0007669"/>
    <property type="project" value="TreeGrafter"/>
</dbReference>
<feature type="coiled-coil region" evidence="5">
    <location>
        <begin position="346"/>
        <end position="373"/>
    </location>
</feature>
<evidence type="ECO:0000256" key="1">
    <source>
        <dbReference type="ARBA" id="ARBA00004123"/>
    </source>
</evidence>
<sequence length="622" mass="69942">MAKKRKAPRNSEPSGPRELDSKDARLTVRTYKDVANSEDEYFAEKDRIDFDSDDDGGRRSKRLKRQDREDEFLEASDEEILQEDDDESDDDAEVKTKAPAKRKAGGKAAEVSDEEAEEKGGEEEGDEGYWGSSRKEYYNADAIETEADALEEEAEARRIQAKKLAKMQEADFAFDEGEWLAPKEQAGTEEEVVTEVLDDAQITEDMTPDEKYKLLQTRYPEFDYLVDEFRELRPVLETLQKDAEGKPAKSLEVVKSWILGCYVASLASYFAILTSPARDGNEAAKPLSPAELREHEVMETLMSCRESWLKVKALRSASKQAVSDTGMLSPPEDIEMSDEPVPEVKEKRSKAEIKAAKQKKAEKARRAKAVEQSLANLSTLLKSTKTKAESAPTTTVDDRMDDNRSDFGDEEALDARTAEDKVRRKKTLKFYTSQIVQKSNKRSGAGRDAGGDMDIPYRERLRDRAARLNAEAERRGKKDSKHGADLGDDGDSDGDAVANRIRDDEDEYYDMVAHASQKKKEDKAARFEAIAAARKGERVVEKAELGPDGKRQITYQIQKNKGLAPRRKKEVRNPRVKKRMKFEEKQKKLKTVKAVYKGGEGKGGYQGELSGIKTGLVKSTKL</sequence>
<feature type="region of interest" description="Disordered" evidence="6">
    <location>
        <begin position="322"/>
        <end position="343"/>
    </location>
</feature>
<comment type="subcellular location">
    <subcellularLocation>
        <location evidence="1">Nucleus</location>
    </subcellularLocation>
</comment>
<feature type="compositionally biased region" description="Basic and acidic residues" evidence="6">
    <location>
        <begin position="15"/>
        <end position="25"/>
    </location>
</feature>
<feature type="region of interest" description="Disordered" evidence="6">
    <location>
        <begin position="435"/>
        <end position="497"/>
    </location>
</feature>
<feature type="compositionally biased region" description="Basic and acidic residues" evidence="6">
    <location>
        <begin position="42"/>
        <end position="58"/>
    </location>
</feature>
<evidence type="ECO:0000256" key="2">
    <source>
        <dbReference type="ARBA" id="ARBA00010979"/>
    </source>
</evidence>
<organism evidence="8 9">
    <name type="scientific">Echria macrotheca</name>
    <dbReference type="NCBI Taxonomy" id="438768"/>
    <lineage>
        <taxon>Eukaryota</taxon>
        <taxon>Fungi</taxon>
        <taxon>Dikarya</taxon>
        <taxon>Ascomycota</taxon>
        <taxon>Pezizomycotina</taxon>
        <taxon>Sordariomycetes</taxon>
        <taxon>Sordariomycetidae</taxon>
        <taxon>Sordariales</taxon>
        <taxon>Schizotheciaceae</taxon>
        <taxon>Echria</taxon>
    </lineage>
</organism>
<feature type="compositionally biased region" description="Basic and acidic residues" evidence="6">
    <location>
        <begin position="396"/>
        <end position="422"/>
    </location>
</feature>
<name>A0AAJ0BD80_9PEZI</name>
<evidence type="ECO:0000259" key="7">
    <source>
        <dbReference type="Pfam" id="PF09368"/>
    </source>
</evidence>
<feature type="region of interest" description="Disordered" evidence="6">
    <location>
        <begin position="1"/>
        <end position="25"/>
    </location>
</feature>
<keyword evidence="5" id="KW-0175">Coiled coil</keyword>
<dbReference type="PANTHER" id="PTHR13237">
    <property type="entry name" value="SOMETHING ABOUT SILENCING PROTEIN 10-RELATED"/>
    <property type="match status" value="1"/>
</dbReference>
<dbReference type="EMBL" id="MU839832">
    <property type="protein sequence ID" value="KAK1756114.1"/>
    <property type="molecule type" value="Genomic_DNA"/>
</dbReference>
<feature type="compositionally biased region" description="Acidic residues" evidence="6">
    <location>
        <begin position="111"/>
        <end position="127"/>
    </location>
</feature>
<dbReference type="Pfam" id="PF09368">
    <property type="entry name" value="Sas10"/>
    <property type="match status" value="1"/>
</dbReference>
<proteinExistence type="inferred from homology"/>
<feature type="region of interest" description="Disordered" evidence="6">
    <location>
        <begin position="384"/>
        <end position="423"/>
    </location>
</feature>
<dbReference type="InterPro" id="IPR007146">
    <property type="entry name" value="Sas10/Utp3/C1D"/>
</dbReference>
<dbReference type="InterPro" id="IPR018972">
    <property type="entry name" value="Sas10_C_dom"/>
</dbReference>
<dbReference type="AlphaFoldDB" id="A0AAJ0BD80"/>
<gene>
    <name evidence="8" type="ORF">QBC47DRAFT_342720</name>
</gene>
<comment type="similarity">
    <text evidence="2">Belongs to the SAS10 family.</text>
</comment>
<keyword evidence="4" id="KW-0539">Nucleus</keyword>
<keyword evidence="9" id="KW-1185">Reference proteome</keyword>
<dbReference type="Pfam" id="PF04000">
    <property type="entry name" value="Sas10_Utp3"/>
    <property type="match status" value="1"/>
</dbReference>
<evidence type="ECO:0000313" key="8">
    <source>
        <dbReference type="EMBL" id="KAK1756114.1"/>
    </source>
</evidence>
<feature type="region of interest" description="Disordered" evidence="6">
    <location>
        <begin position="42"/>
        <end position="133"/>
    </location>
</feature>
<dbReference type="PANTHER" id="PTHR13237:SF8">
    <property type="entry name" value="SOMETHING ABOUT SILENCING PROTEIN 10"/>
    <property type="match status" value="1"/>
</dbReference>
<dbReference type="Proteomes" id="UP001239445">
    <property type="component" value="Unassembled WGS sequence"/>
</dbReference>
<dbReference type="GO" id="GO:0000462">
    <property type="term" value="P:maturation of SSU-rRNA from tricistronic rRNA transcript (SSU-rRNA, 5.8S rRNA, LSU-rRNA)"/>
    <property type="evidence" value="ECO:0007669"/>
    <property type="project" value="TreeGrafter"/>
</dbReference>
<feature type="coiled-coil region" evidence="5">
    <location>
        <begin position="140"/>
        <end position="167"/>
    </location>
</feature>
<feature type="domain" description="Sas10 C-terminal" evidence="7">
    <location>
        <begin position="548"/>
        <end position="622"/>
    </location>
</feature>
<evidence type="ECO:0000256" key="6">
    <source>
        <dbReference type="SAM" id="MobiDB-lite"/>
    </source>
</evidence>
<feature type="compositionally biased region" description="Acidic residues" evidence="6">
    <location>
        <begin position="69"/>
        <end position="92"/>
    </location>
</feature>
<evidence type="ECO:0000256" key="3">
    <source>
        <dbReference type="ARBA" id="ARBA00022553"/>
    </source>
</evidence>
<feature type="compositionally biased region" description="Acidic residues" evidence="6">
    <location>
        <begin position="332"/>
        <end position="341"/>
    </location>
</feature>